<dbReference type="AlphaFoldDB" id="A0A0J8BSN9"/>
<evidence type="ECO:0000256" key="1">
    <source>
        <dbReference type="ARBA" id="ARBA00022690"/>
    </source>
</evidence>
<keyword evidence="2" id="KW-0789">Thiol protease inhibitor</keyword>
<keyword evidence="1" id="KW-0646">Protease inhibitor</keyword>
<dbReference type="Gene3D" id="3.10.450.10">
    <property type="match status" value="1"/>
</dbReference>
<dbReference type="GO" id="GO:0004869">
    <property type="term" value="F:cysteine-type endopeptidase inhibitor activity"/>
    <property type="evidence" value="ECO:0007669"/>
    <property type="project" value="UniProtKB-KW"/>
</dbReference>
<dbReference type="SMART" id="SM00043">
    <property type="entry name" value="CY"/>
    <property type="match status" value="1"/>
</dbReference>
<dbReference type="Pfam" id="PF16845">
    <property type="entry name" value="SQAPI"/>
    <property type="match status" value="1"/>
</dbReference>
<reference evidence="5 6" key="1">
    <citation type="journal article" date="2014" name="Nature">
        <title>The genome of the recently domesticated crop plant sugar beet (Beta vulgaris).</title>
        <authorList>
            <person name="Dohm J.C."/>
            <person name="Minoche A.E."/>
            <person name="Holtgrawe D."/>
            <person name="Capella-Gutierrez S."/>
            <person name="Zakrzewski F."/>
            <person name="Tafer H."/>
            <person name="Rupp O."/>
            <person name="Sorensen T.R."/>
            <person name="Stracke R."/>
            <person name="Reinhardt R."/>
            <person name="Goesmann A."/>
            <person name="Kraft T."/>
            <person name="Schulz B."/>
            <person name="Stadler P.F."/>
            <person name="Schmidt T."/>
            <person name="Gabaldon T."/>
            <person name="Lehrach H."/>
            <person name="Weisshaar B."/>
            <person name="Himmelbauer H."/>
        </authorList>
    </citation>
    <scope>NUCLEOTIDE SEQUENCE [LARGE SCALE GENOMIC DNA]</scope>
    <source>
        <tissue evidence="5">Taproot</tissue>
    </source>
</reference>
<name>A0A0J8BSN9_BETVV</name>
<organism evidence="5 6">
    <name type="scientific">Beta vulgaris subsp. vulgaris</name>
    <name type="common">Beet</name>
    <dbReference type="NCBI Taxonomy" id="3555"/>
    <lineage>
        <taxon>Eukaryota</taxon>
        <taxon>Viridiplantae</taxon>
        <taxon>Streptophyta</taxon>
        <taxon>Embryophyta</taxon>
        <taxon>Tracheophyta</taxon>
        <taxon>Spermatophyta</taxon>
        <taxon>Magnoliopsida</taxon>
        <taxon>eudicotyledons</taxon>
        <taxon>Gunneridae</taxon>
        <taxon>Pentapetalae</taxon>
        <taxon>Caryophyllales</taxon>
        <taxon>Chenopodiaceae</taxon>
        <taxon>Betoideae</taxon>
        <taxon>Beta</taxon>
    </lineage>
</organism>
<feature type="signal peptide" evidence="3">
    <location>
        <begin position="1"/>
        <end position="21"/>
    </location>
</feature>
<evidence type="ECO:0000313" key="5">
    <source>
        <dbReference type="EMBL" id="KMT04192.1"/>
    </source>
</evidence>
<evidence type="ECO:0000256" key="2">
    <source>
        <dbReference type="ARBA" id="ARBA00022704"/>
    </source>
</evidence>
<dbReference type="PANTHER" id="PTHR47364:SF2">
    <property type="entry name" value="CYSTEINE PROTEINASE INHIBITOR 5"/>
    <property type="match status" value="1"/>
</dbReference>
<sequence length="124" mass="13957">MSTHQVIILFSLLLVVVVSSAEGVAAPAPLILGGYTPIMNISDPHVIEVARFAVGEHNKQDKTHMLKFLSIFKGWSQVVAGINYRLIIIAKPLCRPALVRRYEAVVYERPWQHFMNLTSFKLID</sequence>
<dbReference type="Proteomes" id="UP000035740">
    <property type="component" value="Chromosome 8"/>
</dbReference>
<evidence type="ECO:0000313" key="6">
    <source>
        <dbReference type="Proteomes" id="UP000035740"/>
    </source>
</evidence>
<dbReference type="EMBL" id="KQ090157">
    <property type="protein sequence ID" value="KMT04192.1"/>
    <property type="molecule type" value="Genomic_DNA"/>
</dbReference>
<keyword evidence="6" id="KW-1185">Reference proteome</keyword>
<gene>
    <name evidence="5" type="ORF">BVRB_8g184870</name>
</gene>
<evidence type="ECO:0000256" key="3">
    <source>
        <dbReference type="SAM" id="SignalP"/>
    </source>
</evidence>
<dbReference type="Gramene" id="KMT04192">
    <property type="protein sequence ID" value="KMT04192"/>
    <property type="gene ID" value="BVRB_8g184870"/>
</dbReference>
<dbReference type="PANTHER" id="PTHR47364">
    <property type="entry name" value="CYSTEINE PROTEINASE INHIBITOR 5"/>
    <property type="match status" value="1"/>
</dbReference>
<feature type="domain" description="Cystatin" evidence="4">
    <location>
        <begin position="30"/>
        <end position="123"/>
    </location>
</feature>
<protein>
    <recommendedName>
        <fullName evidence="4">Cystatin domain-containing protein</fullName>
    </recommendedName>
</protein>
<evidence type="ECO:0000259" key="4">
    <source>
        <dbReference type="SMART" id="SM00043"/>
    </source>
</evidence>
<feature type="chain" id="PRO_5018546443" description="Cystatin domain-containing protein" evidence="3">
    <location>
        <begin position="22"/>
        <end position="124"/>
    </location>
</feature>
<accession>A0A0J8BSN9</accession>
<dbReference type="SUPFAM" id="SSF54403">
    <property type="entry name" value="Cystatin/monellin"/>
    <property type="match status" value="1"/>
</dbReference>
<proteinExistence type="predicted"/>
<dbReference type="OMA" id="IEGWTSI"/>
<keyword evidence="3" id="KW-0732">Signal</keyword>
<dbReference type="CDD" id="cd00042">
    <property type="entry name" value="CY"/>
    <property type="match status" value="1"/>
</dbReference>
<dbReference type="InterPro" id="IPR046350">
    <property type="entry name" value="Cystatin_sf"/>
</dbReference>
<dbReference type="OrthoDB" id="2016588at2759"/>
<dbReference type="InterPro" id="IPR000010">
    <property type="entry name" value="Cystatin_dom"/>
</dbReference>